<sequence length="229" mass="24836">MTTNPPAACEGAGKRTREVLALSPFEFKAAVDYGYIIQAKHQEYQMIESFEELEAIRKSCHSMVTRSSSLSAGAAIIPIPGVDIGSDVAILMRLIPKINEKFGLSPEQIESLDTESKLFVMTAISNTGSKMAGKYITKKLIVALLSKMGVKVASKGVSKFVPFIGSAVAGGISFSAMKYMGSSHVEDCYQVAVTTLENERRKHEIVIEPELEVETKGSHHNPALTDQPI</sequence>
<evidence type="ECO:0008006" key="2">
    <source>
        <dbReference type="Google" id="ProtNLM"/>
    </source>
</evidence>
<name>A0A0F9QZE0_9ZZZZ</name>
<accession>A0A0F9QZE0</accession>
<reference evidence="1" key="1">
    <citation type="journal article" date="2015" name="Nature">
        <title>Complex archaea that bridge the gap between prokaryotes and eukaryotes.</title>
        <authorList>
            <person name="Spang A."/>
            <person name="Saw J.H."/>
            <person name="Jorgensen S.L."/>
            <person name="Zaremba-Niedzwiedzka K."/>
            <person name="Martijn J."/>
            <person name="Lind A.E."/>
            <person name="van Eijk R."/>
            <person name="Schleper C."/>
            <person name="Guy L."/>
            <person name="Ettema T.J."/>
        </authorList>
    </citation>
    <scope>NUCLEOTIDE SEQUENCE</scope>
</reference>
<evidence type="ECO:0000313" key="1">
    <source>
        <dbReference type="EMBL" id="KKN49715.1"/>
    </source>
</evidence>
<organism evidence="1">
    <name type="scientific">marine sediment metagenome</name>
    <dbReference type="NCBI Taxonomy" id="412755"/>
    <lineage>
        <taxon>unclassified sequences</taxon>
        <taxon>metagenomes</taxon>
        <taxon>ecological metagenomes</taxon>
    </lineage>
</organism>
<proteinExistence type="predicted"/>
<gene>
    <name evidence="1" type="ORF">LCGC14_0640130</name>
</gene>
<protein>
    <recommendedName>
        <fullName evidence="2">DUF697 domain-containing protein</fullName>
    </recommendedName>
</protein>
<dbReference type="AlphaFoldDB" id="A0A0F9QZE0"/>
<dbReference type="InterPro" id="IPR051515">
    <property type="entry name" value="IRG"/>
</dbReference>
<comment type="caution">
    <text evidence="1">The sequence shown here is derived from an EMBL/GenBank/DDBJ whole genome shotgun (WGS) entry which is preliminary data.</text>
</comment>
<dbReference type="PANTHER" id="PTHR32341">
    <property type="entry name" value="INTERFERON-INDUCIBLE GTPASE"/>
    <property type="match status" value="1"/>
</dbReference>
<dbReference type="EMBL" id="LAZR01001154">
    <property type="protein sequence ID" value="KKN49715.1"/>
    <property type="molecule type" value="Genomic_DNA"/>
</dbReference>
<dbReference type="PANTHER" id="PTHR32341:SF10">
    <property type="entry name" value="INTERFERON-INDUCIBLE GTPASE 5"/>
    <property type="match status" value="1"/>
</dbReference>